<dbReference type="Pfam" id="PF00307">
    <property type="entry name" value="CH"/>
    <property type="match status" value="1"/>
</dbReference>
<evidence type="ECO:0000256" key="1">
    <source>
        <dbReference type="ARBA" id="ARBA00022737"/>
    </source>
</evidence>
<evidence type="ECO:0000259" key="3">
    <source>
        <dbReference type="PROSITE" id="PS50021"/>
    </source>
</evidence>
<dbReference type="InterPro" id="IPR036872">
    <property type="entry name" value="CH_dom_sf"/>
</dbReference>
<evidence type="ECO:0000313" key="5">
    <source>
        <dbReference type="Proteomes" id="UP001432322"/>
    </source>
</evidence>
<reference evidence="4" key="1">
    <citation type="submission" date="2023-10" db="EMBL/GenBank/DDBJ databases">
        <title>Genome assembly of Pristionchus species.</title>
        <authorList>
            <person name="Yoshida K."/>
            <person name="Sommer R.J."/>
        </authorList>
    </citation>
    <scope>NUCLEOTIDE SEQUENCE</scope>
    <source>
        <strain evidence="4">RS5133</strain>
    </source>
</reference>
<dbReference type="PANTHER" id="PTHR38537">
    <property type="entry name" value="JITTERBUG, ISOFORM N"/>
    <property type="match status" value="1"/>
</dbReference>
<keyword evidence="1" id="KW-0677">Repeat</keyword>
<dbReference type="InterPro" id="IPR001589">
    <property type="entry name" value="Actinin_actin-bd_CS"/>
</dbReference>
<evidence type="ECO:0000313" key="4">
    <source>
        <dbReference type="EMBL" id="GMT33926.1"/>
    </source>
</evidence>
<gene>
    <name evidence="4" type="ORF">PFISCL1PPCAC_25223</name>
</gene>
<dbReference type="InterPro" id="IPR001715">
    <property type="entry name" value="CH_dom"/>
</dbReference>
<dbReference type="Gene3D" id="1.10.418.10">
    <property type="entry name" value="Calponin-like domain"/>
    <property type="match status" value="1"/>
</dbReference>
<dbReference type="GO" id="GO:0030036">
    <property type="term" value="P:actin cytoskeleton organization"/>
    <property type="evidence" value="ECO:0007669"/>
    <property type="project" value="InterPro"/>
</dbReference>
<accession>A0AAV5WPI5</accession>
<dbReference type="AlphaFoldDB" id="A0AAV5WPI5"/>
<name>A0AAV5WPI5_9BILA</name>
<dbReference type="PROSITE" id="PS00019">
    <property type="entry name" value="ACTININ_1"/>
    <property type="match status" value="1"/>
</dbReference>
<keyword evidence="2" id="KW-0009">Actin-binding</keyword>
<protein>
    <recommendedName>
        <fullName evidence="3">Calponin-homology (CH) domain-containing protein</fullName>
    </recommendedName>
</protein>
<dbReference type="SMART" id="SM00033">
    <property type="entry name" value="CH"/>
    <property type="match status" value="1"/>
</dbReference>
<keyword evidence="5" id="KW-1185">Reference proteome</keyword>
<dbReference type="PANTHER" id="PTHR38537:SF16">
    <property type="entry name" value="CALPONIN-HOMOLOGY (CH) DOMAIN-CONTAINING PROTEIN"/>
    <property type="match status" value="1"/>
</dbReference>
<sequence length="106" mass="12190">SLFSDLWSLQIMSEDIQTRTFTNWINLQLEPHQYVEELTRDLADGQRLIAVVERLQKKRCTGKIYTSSPSEMQCTMNVQMALDALREEGMRLVNIAAKDIVDGDVK</sequence>
<feature type="non-terminal residue" evidence="4">
    <location>
        <position position="1"/>
    </location>
</feature>
<dbReference type="Proteomes" id="UP001432322">
    <property type="component" value="Unassembled WGS sequence"/>
</dbReference>
<dbReference type="InterPro" id="IPR044801">
    <property type="entry name" value="Filamin"/>
</dbReference>
<dbReference type="EMBL" id="BTSY01000006">
    <property type="protein sequence ID" value="GMT33926.1"/>
    <property type="molecule type" value="Genomic_DNA"/>
</dbReference>
<feature type="domain" description="Calponin-homology (CH)" evidence="3">
    <location>
        <begin position="15"/>
        <end position="106"/>
    </location>
</feature>
<dbReference type="GO" id="GO:0051015">
    <property type="term" value="F:actin filament binding"/>
    <property type="evidence" value="ECO:0007669"/>
    <property type="project" value="InterPro"/>
</dbReference>
<dbReference type="SUPFAM" id="SSF47576">
    <property type="entry name" value="Calponin-homology domain, CH-domain"/>
    <property type="match status" value="1"/>
</dbReference>
<dbReference type="PROSITE" id="PS50021">
    <property type="entry name" value="CH"/>
    <property type="match status" value="1"/>
</dbReference>
<organism evidence="4 5">
    <name type="scientific">Pristionchus fissidentatus</name>
    <dbReference type="NCBI Taxonomy" id="1538716"/>
    <lineage>
        <taxon>Eukaryota</taxon>
        <taxon>Metazoa</taxon>
        <taxon>Ecdysozoa</taxon>
        <taxon>Nematoda</taxon>
        <taxon>Chromadorea</taxon>
        <taxon>Rhabditida</taxon>
        <taxon>Rhabditina</taxon>
        <taxon>Diplogasteromorpha</taxon>
        <taxon>Diplogasteroidea</taxon>
        <taxon>Neodiplogasteridae</taxon>
        <taxon>Pristionchus</taxon>
    </lineage>
</organism>
<comment type="caution">
    <text evidence="4">The sequence shown here is derived from an EMBL/GenBank/DDBJ whole genome shotgun (WGS) entry which is preliminary data.</text>
</comment>
<evidence type="ECO:0000256" key="2">
    <source>
        <dbReference type="ARBA" id="ARBA00023203"/>
    </source>
</evidence>
<proteinExistence type="predicted"/>
<feature type="non-terminal residue" evidence="4">
    <location>
        <position position="106"/>
    </location>
</feature>